<evidence type="ECO:0000256" key="2">
    <source>
        <dbReference type="ARBA" id="ARBA00022630"/>
    </source>
</evidence>
<evidence type="ECO:0000256" key="1">
    <source>
        <dbReference type="ARBA" id="ARBA00001974"/>
    </source>
</evidence>
<dbReference type="SUPFAM" id="SSF54292">
    <property type="entry name" value="2Fe-2S ferredoxin-like"/>
    <property type="match status" value="1"/>
</dbReference>
<dbReference type="InterPro" id="IPR001433">
    <property type="entry name" value="OxRdtase_FAD/NAD-bd"/>
</dbReference>
<dbReference type="Proteomes" id="UP001501598">
    <property type="component" value="Unassembled WGS sequence"/>
</dbReference>
<evidence type="ECO:0000256" key="5">
    <source>
        <dbReference type="ARBA" id="ARBA00023002"/>
    </source>
</evidence>
<dbReference type="InterPro" id="IPR017938">
    <property type="entry name" value="Riboflavin_synthase-like_b-brl"/>
</dbReference>
<keyword evidence="2" id="KW-0285">Flavoprotein</keyword>
<reference evidence="11" key="1">
    <citation type="journal article" date="2019" name="Int. J. Syst. Evol. Microbiol.">
        <title>The Global Catalogue of Microorganisms (GCM) 10K type strain sequencing project: providing services to taxonomists for standard genome sequencing and annotation.</title>
        <authorList>
            <consortium name="The Broad Institute Genomics Platform"/>
            <consortium name="The Broad Institute Genome Sequencing Center for Infectious Disease"/>
            <person name="Wu L."/>
            <person name="Ma J."/>
        </authorList>
    </citation>
    <scope>NUCLEOTIDE SEQUENCE [LARGE SCALE GENOMIC DNA]</scope>
    <source>
        <strain evidence="11">JCM 17906</strain>
    </source>
</reference>
<dbReference type="CDD" id="cd00207">
    <property type="entry name" value="fer2"/>
    <property type="match status" value="1"/>
</dbReference>
<keyword evidence="5" id="KW-0560">Oxidoreductase</keyword>
<evidence type="ECO:0000256" key="3">
    <source>
        <dbReference type="ARBA" id="ARBA00022714"/>
    </source>
</evidence>
<dbReference type="InterPro" id="IPR039261">
    <property type="entry name" value="FNR_nucleotide-bd"/>
</dbReference>
<comment type="cofactor">
    <cofactor evidence="1">
        <name>FAD</name>
        <dbReference type="ChEBI" id="CHEBI:57692"/>
    </cofactor>
</comment>
<keyword evidence="7" id="KW-0411">Iron-sulfur</keyword>
<evidence type="ECO:0000313" key="10">
    <source>
        <dbReference type="EMBL" id="GAA4536074.1"/>
    </source>
</evidence>
<dbReference type="InterPro" id="IPR036010">
    <property type="entry name" value="2Fe-2S_ferredoxin-like_sf"/>
</dbReference>
<dbReference type="EMBL" id="BAABGT010000004">
    <property type="protein sequence ID" value="GAA4536074.1"/>
    <property type="molecule type" value="Genomic_DNA"/>
</dbReference>
<dbReference type="PANTHER" id="PTHR47354">
    <property type="entry name" value="NADH OXIDOREDUCTASE HCR"/>
    <property type="match status" value="1"/>
</dbReference>
<protein>
    <submittedName>
        <fullName evidence="10">PDR/VanB family oxidoreductase</fullName>
    </submittedName>
</protein>
<dbReference type="Gene3D" id="3.40.50.80">
    <property type="entry name" value="Nucleotide-binding domain of ferredoxin-NADP reductase (FNR) module"/>
    <property type="match status" value="1"/>
</dbReference>
<accession>A0ABP8RDF5</accession>
<evidence type="ECO:0000256" key="4">
    <source>
        <dbReference type="ARBA" id="ARBA00022723"/>
    </source>
</evidence>
<evidence type="ECO:0000256" key="7">
    <source>
        <dbReference type="ARBA" id="ARBA00023014"/>
    </source>
</evidence>
<dbReference type="SUPFAM" id="SSF52343">
    <property type="entry name" value="Ferredoxin reductase-like, C-terminal NADP-linked domain"/>
    <property type="match status" value="1"/>
</dbReference>
<evidence type="ECO:0000313" key="11">
    <source>
        <dbReference type="Proteomes" id="UP001501598"/>
    </source>
</evidence>
<keyword evidence="11" id="KW-1185">Reference proteome</keyword>
<keyword evidence="4" id="KW-0479">Metal-binding</keyword>
<dbReference type="Gene3D" id="3.10.20.30">
    <property type="match status" value="1"/>
</dbReference>
<dbReference type="PRINTS" id="PR00409">
    <property type="entry name" value="PHDIOXRDTASE"/>
</dbReference>
<evidence type="ECO:0000259" key="9">
    <source>
        <dbReference type="PROSITE" id="PS51384"/>
    </source>
</evidence>
<dbReference type="InterPro" id="IPR001041">
    <property type="entry name" value="2Fe-2S_ferredoxin-type"/>
</dbReference>
<dbReference type="InterPro" id="IPR006058">
    <property type="entry name" value="2Fe2S_fd_BS"/>
</dbReference>
<dbReference type="Gene3D" id="2.40.30.10">
    <property type="entry name" value="Translation factors"/>
    <property type="match status" value="1"/>
</dbReference>
<dbReference type="Pfam" id="PF00111">
    <property type="entry name" value="Fer2"/>
    <property type="match status" value="1"/>
</dbReference>
<organism evidence="10 11">
    <name type="scientific">Pseudonocardia xishanensis</name>
    <dbReference type="NCBI Taxonomy" id="630995"/>
    <lineage>
        <taxon>Bacteria</taxon>
        <taxon>Bacillati</taxon>
        <taxon>Actinomycetota</taxon>
        <taxon>Actinomycetes</taxon>
        <taxon>Pseudonocardiales</taxon>
        <taxon>Pseudonocardiaceae</taxon>
        <taxon>Pseudonocardia</taxon>
    </lineage>
</organism>
<keyword evidence="6" id="KW-0408">Iron</keyword>
<dbReference type="InterPro" id="IPR050415">
    <property type="entry name" value="MRET"/>
</dbReference>
<proteinExistence type="predicted"/>
<evidence type="ECO:0000259" key="8">
    <source>
        <dbReference type="PROSITE" id="PS51085"/>
    </source>
</evidence>
<comment type="caution">
    <text evidence="10">The sequence shown here is derived from an EMBL/GenBank/DDBJ whole genome shotgun (WGS) entry which is preliminary data.</text>
</comment>
<name>A0ABP8RDF5_9PSEU</name>
<dbReference type="InterPro" id="IPR012675">
    <property type="entry name" value="Beta-grasp_dom_sf"/>
</dbReference>
<feature type="domain" description="2Fe-2S ferredoxin-type" evidence="8">
    <location>
        <begin position="232"/>
        <end position="318"/>
    </location>
</feature>
<dbReference type="CDD" id="cd06185">
    <property type="entry name" value="PDR_like"/>
    <property type="match status" value="1"/>
</dbReference>
<dbReference type="PROSITE" id="PS00197">
    <property type="entry name" value="2FE2S_FER_1"/>
    <property type="match status" value="1"/>
</dbReference>
<dbReference type="Pfam" id="PF00175">
    <property type="entry name" value="NAD_binding_1"/>
    <property type="match status" value="1"/>
</dbReference>
<dbReference type="InterPro" id="IPR017927">
    <property type="entry name" value="FAD-bd_FR_type"/>
</dbReference>
<keyword evidence="3" id="KW-0001">2Fe-2S</keyword>
<feature type="domain" description="FAD-binding FR-type" evidence="9">
    <location>
        <begin position="3"/>
        <end position="105"/>
    </location>
</feature>
<dbReference type="PROSITE" id="PS51384">
    <property type="entry name" value="FAD_FR"/>
    <property type="match status" value="1"/>
</dbReference>
<sequence>MEPGGLDMVVAARRHHGDVVVLDLRRRTGQAPLPAWEAGAHIDLVLSPEIVRQYSLCGDTGVGSVWRIAVLREESGRGGSRLVHDSLHVGTGVVVRGPRNNFPLRSSASYLFIAGGIGITPLVPMIAAAQARGADWTLLYGGRTARSMVFADELATRYCARVRLRPQDEHGLLDLDRELARLAPDTSIYCCGPALLLDAVTAVSARRMRAGSLHTERFTPVTPVERAHDRPFRVRLAHTGLTADVPADRSVLDVLRDAGVPVLSSCNEGTCGTCETSVLDGRVDHRDSILDDAERAENKTMMICVSRASGSGDLVLDL</sequence>
<dbReference type="PANTHER" id="PTHR47354:SF1">
    <property type="entry name" value="CARNITINE MONOOXYGENASE REDUCTASE SUBUNIT"/>
    <property type="match status" value="1"/>
</dbReference>
<gene>
    <name evidence="10" type="ORF">GCM10023175_02430</name>
</gene>
<dbReference type="SUPFAM" id="SSF63380">
    <property type="entry name" value="Riboflavin synthase domain-like"/>
    <property type="match status" value="1"/>
</dbReference>
<evidence type="ECO:0000256" key="6">
    <source>
        <dbReference type="ARBA" id="ARBA00023004"/>
    </source>
</evidence>
<dbReference type="PROSITE" id="PS51085">
    <property type="entry name" value="2FE2S_FER_2"/>
    <property type="match status" value="1"/>
</dbReference>